<feature type="domain" description="Cysteine/serine-rich nuclear protein N-terminal" evidence="10">
    <location>
        <begin position="324"/>
        <end position="355"/>
    </location>
</feature>
<evidence type="ECO:0000256" key="1">
    <source>
        <dbReference type="ARBA" id="ARBA00004123"/>
    </source>
</evidence>
<evidence type="ECO:0000313" key="11">
    <source>
        <dbReference type="EMBL" id="KAL1123850.1"/>
    </source>
</evidence>
<organism evidence="11 12">
    <name type="scientific">Ranatra chinensis</name>
    <dbReference type="NCBI Taxonomy" id="642074"/>
    <lineage>
        <taxon>Eukaryota</taxon>
        <taxon>Metazoa</taxon>
        <taxon>Ecdysozoa</taxon>
        <taxon>Arthropoda</taxon>
        <taxon>Hexapoda</taxon>
        <taxon>Insecta</taxon>
        <taxon>Pterygota</taxon>
        <taxon>Neoptera</taxon>
        <taxon>Paraneoptera</taxon>
        <taxon>Hemiptera</taxon>
        <taxon>Heteroptera</taxon>
        <taxon>Panheteroptera</taxon>
        <taxon>Nepomorpha</taxon>
        <taxon>Nepidae</taxon>
        <taxon>Ranatrinae</taxon>
        <taxon>Ranatra</taxon>
    </lineage>
</organism>
<dbReference type="GO" id="GO:0005634">
    <property type="term" value="C:nucleus"/>
    <property type="evidence" value="ECO:0007669"/>
    <property type="project" value="UniProtKB-SubCell"/>
</dbReference>
<keyword evidence="8" id="KW-0539">Nucleus</keyword>
<evidence type="ECO:0000256" key="9">
    <source>
        <dbReference type="SAM" id="MobiDB-lite"/>
    </source>
</evidence>
<protein>
    <recommendedName>
        <fullName evidence="10">Cysteine/serine-rich nuclear protein N-terminal domain-containing protein</fullName>
    </recommendedName>
</protein>
<evidence type="ECO:0000256" key="3">
    <source>
        <dbReference type="ARBA" id="ARBA00022703"/>
    </source>
</evidence>
<evidence type="ECO:0000256" key="5">
    <source>
        <dbReference type="ARBA" id="ARBA00023125"/>
    </source>
</evidence>
<gene>
    <name evidence="11" type="ORF">AAG570_001621</name>
</gene>
<keyword evidence="7" id="KW-0804">Transcription</keyword>
<evidence type="ECO:0000256" key="8">
    <source>
        <dbReference type="ARBA" id="ARBA00023242"/>
    </source>
</evidence>
<dbReference type="InterPro" id="IPR031972">
    <property type="entry name" value="CSRNP_N"/>
</dbReference>
<dbReference type="PANTHER" id="PTHR13580">
    <property type="entry name" value="TGF-BETA INDUCED APOPTOSIS PROTEIN"/>
    <property type="match status" value="1"/>
</dbReference>
<evidence type="ECO:0000313" key="12">
    <source>
        <dbReference type="Proteomes" id="UP001558652"/>
    </source>
</evidence>
<reference evidence="11 12" key="1">
    <citation type="submission" date="2024-07" db="EMBL/GenBank/DDBJ databases">
        <title>Chromosome-level genome assembly of the water stick insect Ranatra chinensis (Heteroptera: Nepidae).</title>
        <authorList>
            <person name="Liu X."/>
        </authorList>
    </citation>
    <scope>NUCLEOTIDE SEQUENCE [LARGE SCALE GENOMIC DNA]</scope>
    <source>
        <strain evidence="11">Cailab_2021Rc</strain>
        <tissue evidence="11">Muscle</tissue>
    </source>
</reference>
<dbReference type="InterPro" id="IPR023260">
    <property type="entry name" value="Cys/Ser-rich_nuc_prot"/>
</dbReference>
<keyword evidence="4" id="KW-0805">Transcription regulation</keyword>
<keyword evidence="12" id="KW-1185">Reference proteome</keyword>
<evidence type="ECO:0000259" key="10">
    <source>
        <dbReference type="Pfam" id="PF16019"/>
    </source>
</evidence>
<evidence type="ECO:0000256" key="7">
    <source>
        <dbReference type="ARBA" id="ARBA00023163"/>
    </source>
</evidence>
<evidence type="ECO:0000256" key="2">
    <source>
        <dbReference type="ARBA" id="ARBA00008548"/>
    </source>
</evidence>
<feature type="region of interest" description="Disordered" evidence="9">
    <location>
        <begin position="1"/>
        <end position="107"/>
    </location>
</feature>
<dbReference type="EMBL" id="JBFDAA010000011">
    <property type="protein sequence ID" value="KAL1123850.1"/>
    <property type="molecule type" value="Genomic_DNA"/>
</dbReference>
<keyword evidence="3" id="KW-0053">Apoptosis</keyword>
<comment type="subcellular location">
    <subcellularLocation>
        <location evidence="1">Nucleus</location>
    </subcellularLocation>
</comment>
<feature type="compositionally biased region" description="Basic and acidic residues" evidence="9">
    <location>
        <begin position="1"/>
        <end position="17"/>
    </location>
</feature>
<feature type="compositionally biased region" description="Polar residues" evidence="9">
    <location>
        <begin position="287"/>
        <end position="304"/>
    </location>
</feature>
<name>A0ABD0Y924_9HEMI</name>
<keyword evidence="5" id="KW-0238">DNA-binding</keyword>
<dbReference type="GO" id="GO:0003677">
    <property type="term" value="F:DNA binding"/>
    <property type="evidence" value="ECO:0007669"/>
    <property type="project" value="UniProtKB-KW"/>
</dbReference>
<comment type="caution">
    <text evidence="11">The sequence shown here is derived from an EMBL/GenBank/DDBJ whole genome shotgun (WGS) entry which is preliminary data.</text>
</comment>
<evidence type="ECO:0000256" key="6">
    <source>
        <dbReference type="ARBA" id="ARBA00023159"/>
    </source>
</evidence>
<keyword evidence="6" id="KW-0010">Activator</keyword>
<evidence type="ECO:0000256" key="4">
    <source>
        <dbReference type="ARBA" id="ARBA00023015"/>
    </source>
</evidence>
<proteinExistence type="inferred from homology"/>
<dbReference type="PANTHER" id="PTHR13580:SF9">
    <property type="entry name" value="AXIN1 UP-REGULATED 1, ISOFORM A"/>
    <property type="match status" value="1"/>
</dbReference>
<accession>A0ABD0Y924</accession>
<dbReference type="Proteomes" id="UP001558652">
    <property type="component" value="Unassembled WGS sequence"/>
</dbReference>
<feature type="compositionally biased region" description="Basic and acidic residues" evidence="9">
    <location>
        <begin position="311"/>
        <end position="322"/>
    </location>
</feature>
<sequence length="384" mass="40205">MALTGDRDTFADCEKLLENPARPPTPSFGRSPDDDAGFGPSEGNAVGGDNPESGPLCGPEGLKTPEDFNAGKGVGGDGVRSGPKNDLNTTGPENSEAEGDANSPNLADRILNGGPLRDNSFFVTERIFADQLVVGGEKIFLNSDCCVEGPNTGSFVNGPKPAGVRYLNGDFEHSAIPEERIFPDIGEGYCPGGGYLTKEVPLSDDSIESVSSGSVFSVDKSLLIKMGNGGSNVSCSGPAQDEICELPAELLGGEGGASGVSECQPDRSDGSDSGLGSELTDDRLKTDSLSSSDELNGWQVSSRKSTLKRPATKEVGEVDSPRKKEKKSIAFGDVSVYYFQRAQGFTCVPSQRSCLVVVQYTTLQGAVVVTSDEEMNSVRGLLHA</sequence>
<dbReference type="AlphaFoldDB" id="A0ABD0Y924"/>
<dbReference type="Pfam" id="PF16019">
    <property type="entry name" value="CSRNP_N"/>
    <property type="match status" value="1"/>
</dbReference>
<feature type="region of interest" description="Disordered" evidence="9">
    <location>
        <begin position="255"/>
        <end position="324"/>
    </location>
</feature>
<dbReference type="GO" id="GO:0006915">
    <property type="term" value="P:apoptotic process"/>
    <property type="evidence" value="ECO:0007669"/>
    <property type="project" value="UniProtKB-KW"/>
</dbReference>
<comment type="similarity">
    <text evidence="2">Belongs to the AXUD1 family.</text>
</comment>